<evidence type="ECO:0000313" key="2">
    <source>
        <dbReference type="Proteomes" id="UP000095727"/>
    </source>
</evidence>
<keyword evidence="1" id="KW-0378">Hydrolase</keyword>
<name>A0A173SHE9_9FIRM</name>
<protein>
    <submittedName>
        <fullName evidence="1">Pseudouridine-5'-phosphate glycosidase</fullName>
        <ecNumber evidence="1">3.2.-.-</ecNumber>
    </submittedName>
</protein>
<dbReference type="GO" id="GO:0004730">
    <property type="term" value="F:pseudouridylate synthase activity"/>
    <property type="evidence" value="ECO:0007669"/>
    <property type="project" value="InterPro"/>
</dbReference>
<dbReference type="Gene3D" id="3.40.1790.10">
    <property type="entry name" value="Indigoidine synthase domain"/>
    <property type="match status" value="1"/>
</dbReference>
<dbReference type="AlphaFoldDB" id="A0A173SHE9"/>
<sequence>MEYLVESALLTHGLKSVSNETIKKEWQDPGKKITWIDHGEIRIGDIDEFLEFRSRAAAYPRIDCDLLEKALVEKQSGALTASGTMAVCVKMGIPVAITCGMGGIGDIKGEELCPDLPALQQIPVVLISAGPKDMLDRKATIDWLISHGVKVIGTERNYCTGYVFCGEKVELQGKAENSTETVKPPMLIINEIPEERRIEDREILREAIAEGKRAEKEGRYFHPAANGKIDDCTDGYSSLIQLRGLIANMKVAETL</sequence>
<dbReference type="InterPro" id="IPR007342">
    <property type="entry name" value="PsuG"/>
</dbReference>
<dbReference type="Pfam" id="PF04227">
    <property type="entry name" value="Indigoidine_A"/>
    <property type="match status" value="1"/>
</dbReference>
<dbReference type="InterPro" id="IPR022830">
    <property type="entry name" value="Indigdn_synthA-like"/>
</dbReference>
<organism evidence="1 2">
    <name type="scientific">Coprococcus comes</name>
    <dbReference type="NCBI Taxonomy" id="410072"/>
    <lineage>
        <taxon>Bacteria</taxon>
        <taxon>Bacillati</taxon>
        <taxon>Bacillota</taxon>
        <taxon>Clostridia</taxon>
        <taxon>Lachnospirales</taxon>
        <taxon>Lachnospiraceae</taxon>
        <taxon>Coprococcus</taxon>
    </lineage>
</organism>
<accession>A0A173SHE9</accession>
<dbReference type="SUPFAM" id="SSF110581">
    <property type="entry name" value="Indigoidine synthase A-like"/>
    <property type="match status" value="1"/>
</dbReference>
<gene>
    <name evidence="1" type="primary">psuG</name>
    <name evidence="1" type="ORF">ERS852574_01458</name>
</gene>
<proteinExistence type="predicted"/>
<reference evidence="1 2" key="1">
    <citation type="submission" date="2015-09" db="EMBL/GenBank/DDBJ databases">
        <authorList>
            <consortium name="Pathogen Informatics"/>
        </authorList>
    </citation>
    <scope>NUCLEOTIDE SEQUENCE [LARGE SCALE GENOMIC DNA]</scope>
    <source>
        <strain evidence="1 2">2789STDY5834962</strain>
    </source>
</reference>
<dbReference type="GO" id="GO:0016798">
    <property type="term" value="F:hydrolase activity, acting on glycosyl bonds"/>
    <property type="evidence" value="ECO:0007669"/>
    <property type="project" value="UniProtKB-KW"/>
</dbReference>
<evidence type="ECO:0000313" key="1">
    <source>
        <dbReference type="EMBL" id="CUM90034.1"/>
    </source>
</evidence>
<keyword evidence="1" id="KW-0326">Glycosidase</keyword>
<dbReference type="Proteomes" id="UP000095727">
    <property type="component" value="Unassembled WGS sequence"/>
</dbReference>
<dbReference type="EMBL" id="CYXR01000008">
    <property type="protein sequence ID" value="CUM90034.1"/>
    <property type="molecule type" value="Genomic_DNA"/>
</dbReference>
<dbReference type="RefSeq" id="WP_055156396.1">
    <property type="nucleotide sequence ID" value="NZ_CYXR01000008.1"/>
</dbReference>
<dbReference type="EC" id="3.2.-.-" evidence="1"/>